<dbReference type="Proteomes" id="UP000638263">
    <property type="component" value="Unassembled WGS sequence"/>
</dbReference>
<feature type="transmembrane region" description="Helical" evidence="1">
    <location>
        <begin position="45"/>
        <end position="71"/>
    </location>
</feature>
<evidence type="ECO:0008006" key="4">
    <source>
        <dbReference type="Google" id="ProtNLM"/>
    </source>
</evidence>
<evidence type="ECO:0000313" key="2">
    <source>
        <dbReference type="EMBL" id="GGK95621.1"/>
    </source>
</evidence>
<proteinExistence type="predicted"/>
<keyword evidence="1" id="KW-1133">Transmembrane helix</keyword>
<keyword evidence="1" id="KW-0812">Transmembrane</keyword>
<organism evidence="2 3">
    <name type="scientific">Nocardia jinanensis</name>
    <dbReference type="NCBI Taxonomy" id="382504"/>
    <lineage>
        <taxon>Bacteria</taxon>
        <taxon>Bacillati</taxon>
        <taxon>Actinomycetota</taxon>
        <taxon>Actinomycetes</taxon>
        <taxon>Mycobacteriales</taxon>
        <taxon>Nocardiaceae</taxon>
        <taxon>Nocardia</taxon>
    </lineage>
</organism>
<keyword evidence="3" id="KW-1185">Reference proteome</keyword>
<reference evidence="2" key="1">
    <citation type="journal article" date="2014" name="Int. J. Syst. Evol. Microbiol.">
        <title>Complete genome sequence of Corynebacterium casei LMG S-19264T (=DSM 44701T), isolated from a smear-ripened cheese.</title>
        <authorList>
            <consortium name="US DOE Joint Genome Institute (JGI-PGF)"/>
            <person name="Walter F."/>
            <person name="Albersmeier A."/>
            <person name="Kalinowski J."/>
            <person name="Ruckert C."/>
        </authorList>
    </citation>
    <scope>NUCLEOTIDE SEQUENCE</scope>
    <source>
        <strain evidence="2">CGMCC 4.3508</strain>
    </source>
</reference>
<gene>
    <name evidence="2" type="ORF">GCM10011588_07540</name>
</gene>
<sequence>MNENAGDPGESQPDRAVLKILVLLAALVFALGFYFLWLGRIAVELIISGGGAAIALGIGVLILPLLGVWMVGSTIRSALDHQRLARRIRDEGLELDTSDLPRRPSGRIERAAADDLFLSIKKEWEADPDNWRISYRLARAYDHAGDRSRARDTMRRAVELEKRERESGA</sequence>
<dbReference type="AlphaFoldDB" id="A0A917VKX9"/>
<reference evidence="2" key="2">
    <citation type="submission" date="2020-09" db="EMBL/GenBank/DDBJ databases">
        <authorList>
            <person name="Sun Q."/>
            <person name="Zhou Y."/>
        </authorList>
    </citation>
    <scope>NUCLEOTIDE SEQUENCE</scope>
    <source>
        <strain evidence="2">CGMCC 4.3508</strain>
    </source>
</reference>
<dbReference type="EMBL" id="BMMH01000001">
    <property type="protein sequence ID" value="GGK95621.1"/>
    <property type="molecule type" value="Genomic_DNA"/>
</dbReference>
<evidence type="ECO:0000313" key="3">
    <source>
        <dbReference type="Proteomes" id="UP000638263"/>
    </source>
</evidence>
<comment type="caution">
    <text evidence="2">The sequence shown here is derived from an EMBL/GenBank/DDBJ whole genome shotgun (WGS) entry which is preliminary data.</text>
</comment>
<dbReference type="SUPFAM" id="SSF48452">
    <property type="entry name" value="TPR-like"/>
    <property type="match status" value="1"/>
</dbReference>
<protein>
    <recommendedName>
        <fullName evidence="4">Tetratricopeptide repeat protein</fullName>
    </recommendedName>
</protein>
<dbReference type="Gene3D" id="1.25.40.10">
    <property type="entry name" value="Tetratricopeptide repeat domain"/>
    <property type="match status" value="1"/>
</dbReference>
<feature type="transmembrane region" description="Helical" evidence="1">
    <location>
        <begin position="20"/>
        <end position="38"/>
    </location>
</feature>
<accession>A0A917VKX9</accession>
<evidence type="ECO:0000256" key="1">
    <source>
        <dbReference type="SAM" id="Phobius"/>
    </source>
</evidence>
<name>A0A917VKX9_9NOCA</name>
<dbReference type="InterPro" id="IPR011990">
    <property type="entry name" value="TPR-like_helical_dom_sf"/>
</dbReference>
<keyword evidence="1" id="KW-0472">Membrane</keyword>
<dbReference type="RefSeq" id="WP_058854005.1">
    <property type="nucleotide sequence ID" value="NZ_BMMH01000001.1"/>
</dbReference>